<dbReference type="GO" id="GO:0003677">
    <property type="term" value="F:DNA binding"/>
    <property type="evidence" value="ECO:0007669"/>
    <property type="project" value="InterPro"/>
</dbReference>
<dbReference type="RefSeq" id="WP_015708677.1">
    <property type="nucleotide sequence ID" value="NC_015578.1"/>
</dbReference>
<dbReference type="InterPro" id="IPR011067">
    <property type="entry name" value="Plasmid_toxin/cell-grow_inhib"/>
</dbReference>
<reference evidence="1 2" key="2">
    <citation type="journal article" date="2011" name="ISME J.">
        <title>RNA-seq reveals cooperative metabolic interactions between two termite-gut spirochete species in co-culture.</title>
        <authorList>
            <person name="Rosenthal A.Z."/>
            <person name="Matson E.G."/>
            <person name="Eldar A."/>
            <person name="Leadbetter J.R."/>
        </authorList>
    </citation>
    <scope>NUCLEOTIDE SEQUENCE [LARGE SCALE GENOMIC DNA]</scope>
    <source>
        <strain evidence="2">ATCC BAA-887 / DSM 12427 / ZAS-2</strain>
    </source>
</reference>
<evidence type="ECO:0000313" key="2">
    <source>
        <dbReference type="Proteomes" id="UP000009223"/>
    </source>
</evidence>
<dbReference type="PANTHER" id="PTHR33988:SF3">
    <property type="entry name" value="ENDORIBONUCLEASE TOXIN CHPB-RELATED"/>
    <property type="match status" value="1"/>
</dbReference>
<proteinExistence type="predicted"/>
<sequence length="114" mass="12877">MPTQGDIIKINLDPKKGYEQMGYRPYICLSNKLISDYANIAVFAPISNTKRQYPLYIPLKGIKTTGVVLLDQLVTIDYAARQFQYTETVSPGFLRDLLNTVVLVFQNNQDADGE</sequence>
<dbReference type="Pfam" id="PF02452">
    <property type="entry name" value="PemK_toxin"/>
    <property type="match status" value="1"/>
</dbReference>
<accession>F5YQ75</accession>
<dbReference type="AlphaFoldDB" id="F5YQ75"/>
<dbReference type="OrthoDB" id="9808744at2"/>
<dbReference type="KEGG" id="tpi:TREPR_1418"/>
<dbReference type="STRING" id="545694.TREPR_1418"/>
<organism evidence="1 2">
    <name type="scientific">Treponema primitia (strain ATCC BAA-887 / DSM 12427 / ZAS-2)</name>
    <dbReference type="NCBI Taxonomy" id="545694"/>
    <lineage>
        <taxon>Bacteria</taxon>
        <taxon>Pseudomonadati</taxon>
        <taxon>Spirochaetota</taxon>
        <taxon>Spirochaetia</taxon>
        <taxon>Spirochaetales</taxon>
        <taxon>Treponemataceae</taxon>
        <taxon>Treponema</taxon>
    </lineage>
</organism>
<dbReference type="GO" id="GO:0004521">
    <property type="term" value="F:RNA endonuclease activity"/>
    <property type="evidence" value="ECO:0007669"/>
    <property type="project" value="TreeGrafter"/>
</dbReference>
<dbReference type="EMBL" id="CP001843">
    <property type="protein sequence ID" value="AEF86321.1"/>
    <property type="molecule type" value="Genomic_DNA"/>
</dbReference>
<dbReference type="HOGENOM" id="CLU_121823_2_2_12"/>
<dbReference type="InterPro" id="IPR003477">
    <property type="entry name" value="PemK-like"/>
</dbReference>
<evidence type="ECO:0000313" key="1">
    <source>
        <dbReference type="EMBL" id="AEF86321.1"/>
    </source>
</evidence>
<protein>
    <submittedName>
        <fullName evidence="1">PemK family protein</fullName>
    </submittedName>
</protein>
<dbReference type="PANTHER" id="PTHR33988">
    <property type="entry name" value="ENDORIBONUCLEASE MAZF-RELATED"/>
    <property type="match status" value="1"/>
</dbReference>
<reference evidence="2" key="1">
    <citation type="submission" date="2009-12" db="EMBL/GenBank/DDBJ databases">
        <title>Complete sequence of Treponema primitia strain ZAS-2.</title>
        <authorList>
            <person name="Tetu S.G."/>
            <person name="Matson E."/>
            <person name="Ren Q."/>
            <person name="Seshadri R."/>
            <person name="Elbourne L."/>
            <person name="Hassan K.A."/>
            <person name="Durkin A."/>
            <person name="Radune D."/>
            <person name="Mohamoud Y."/>
            <person name="Shay R."/>
            <person name="Jin S."/>
            <person name="Zhang X."/>
            <person name="Lucey K."/>
            <person name="Ballor N.R."/>
            <person name="Ottesen E."/>
            <person name="Rosenthal R."/>
            <person name="Allen A."/>
            <person name="Leadbetter J.R."/>
            <person name="Paulsen I.T."/>
        </authorList>
    </citation>
    <scope>NUCLEOTIDE SEQUENCE [LARGE SCALE GENOMIC DNA]</scope>
    <source>
        <strain evidence="2">ATCC BAA-887 / DSM 12427 / ZAS-2</strain>
    </source>
</reference>
<dbReference type="Gene3D" id="2.30.30.110">
    <property type="match status" value="1"/>
</dbReference>
<dbReference type="GO" id="GO:0016075">
    <property type="term" value="P:rRNA catabolic process"/>
    <property type="evidence" value="ECO:0007669"/>
    <property type="project" value="TreeGrafter"/>
</dbReference>
<name>F5YQ75_TREPZ</name>
<dbReference type="SUPFAM" id="SSF50118">
    <property type="entry name" value="Cell growth inhibitor/plasmid maintenance toxic component"/>
    <property type="match status" value="1"/>
</dbReference>
<keyword evidence="2" id="KW-1185">Reference proteome</keyword>
<gene>
    <name evidence="1" type="ordered locus">TREPR_1418</name>
</gene>
<dbReference type="eggNOG" id="COG2337">
    <property type="taxonomic scope" value="Bacteria"/>
</dbReference>
<dbReference type="GO" id="GO:0006402">
    <property type="term" value="P:mRNA catabolic process"/>
    <property type="evidence" value="ECO:0007669"/>
    <property type="project" value="TreeGrafter"/>
</dbReference>
<dbReference type="Proteomes" id="UP000009223">
    <property type="component" value="Chromosome"/>
</dbReference>